<dbReference type="Gene3D" id="3.20.20.80">
    <property type="entry name" value="Glycosidases"/>
    <property type="match status" value="1"/>
</dbReference>
<dbReference type="PROSITE" id="PS00572">
    <property type="entry name" value="GLYCOSYL_HYDROL_F1_1"/>
    <property type="match status" value="1"/>
</dbReference>
<evidence type="ECO:0000256" key="2">
    <source>
        <dbReference type="ARBA" id="ARBA00022801"/>
    </source>
</evidence>
<dbReference type="InterPro" id="IPR018120">
    <property type="entry name" value="Glyco_hydro_1_AS"/>
</dbReference>
<dbReference type="PROSITE" id="PS00653">
    <property type="entry name" value="GLYCOSYL_HYDROL_F1_2"/>
    <property type="match status" value="1"/>
</dbReference>
<dbReference type="InterPro" id="IPR017853">
    <property type="entry name" value="GH"/>
</dbReference>
<dbReference type="EMBL" id="JAKUCV010000947">
    <property type="protein sequence ID" value="KAJ4848261.1"/>
    <property type="molecule type" value="Genomic_DNA"/>
</dbReference>
<gene>
    <name evidence="7" type="ORF">Tsubulata_023606</name>
</gene>
<dbReference type="OrthoDB" id="65569at2759"/>
<evidence type="ECO:0000256" key="3">
    <source>
        <dbReference type="PROSITE-ProRule" id="PRU10055"/>
    </source>
</evidence>
<dbReference type="InterPro" id="IPR033132">
    <property type="entry name" value="GH_1_N_CS"/>
</dbReference>
<sequence length="537" mass="61781">MAFRKSLVPGLLLLASLLALTNPTTAAGFDPSQFPEKFFWGSATSAYQVEGAANKSGRGPSVWDTFTHQESERIKDGKNGDVAVNFYKLYEDDLKAMNETGLNAFRFSISWSRIIPHGKISSGVNEEGIRFYNNLINKALQYGLTPFVTLFHWDTPQALEDKYGGFLSPNIVPDFRDYANLCFEKFGDRVRHWITLNEPWAYSWFGYDTGEFAPGRCSEWKRRACQDGNSATEPYIVTHNLLLSHAAAVKLYRDKYQATQKGKIGITIVTWWMEPWSSDIADVEAAQRALDFSYGWYMDPITYGRYPRSMRRIVADRLPQFTEEQTKLLKRSYDFLGLNYYSSRYVKNDDKRPLRPSYTNDSQALELFENSKGESIGPKAGLDWLRVAPFGIRYLLNYTKDTYMDPQIYITENGMAHKDNPKDPDTTSTTEIINDQDRIKYYDAHLQNVAEAINNYKVNVSGFFAWSFMDNFEWSSGYTQRFGITYVNYTAADLNRTAKASREWFKSKLVPQKTENDQVITNEPKWSRPFGLQNLPI</sequence>
<reference evidence="7" key="1">
    <citation type="submission" date="2022-02" db="EMBL/GenBank/DDBJ databases">
        <authorList>
            <person name="Henning P.M."/>
            <person name="McCubbin A.G."/>
            <person name="Shore J.S."/>
        </authorList>
    </citation>
    <scope>NUCLEOTIDE SEQUENCE</scope>
    <source>
        <strain evidence="7">F60SS</strain>
        <tissue evidence="7">Leaves</tissue>
    </source>
</reference>
<evidence type="ECO:0000313" key="8">
    <source>
        <dbReference type="Proteomes" id="UP001141552"/>
    </source>
</evidence>
<comment type="caution">
    <text evidence="7">The sequence shown here is derived from an EMBL/GenBank/DDBJ whole genome shotgun (WGS) entry which is preliminary data.</text>
</comment>
<reference evidence="7" key="2">
    <citation type="journal article" date="2023" name="Plants (Basel)">
        <title>Annotation of the Turnera subulata (Passifloraceae) Draft Genome Reveals the S-Locus Evolved after the Divergence of Turneroideae from Passifloroideae in a Stepwise Manner.</title>
        <authorList>
            <person name="Henning P.M."/>
            <person name="Roalson E.H."/>
            <person name="Mir W."/>
            <person name="McCubbin A.G."/>
            <person name="Shore J.S."/>
        </authorList>
    </citation>
    <scope>NUCLEOTIDE SEQUENCE</scope>
    <source>
        <strain evidence="7">F60SS</strain>
    </source>
</reference>
<organism evidence="7 8">
    <name type="scientific">Turnera subulata</name>
    <dbReference type="NCBI Taxonomy" id="218843"/>
    <lineage>
        <taxon>Eukaryota</taxon>
        <taxon>Viridiplantae</taxon>
        <taxon>Streptophyta</taxon>
        <taxon>Embryophyta</taxon>
        <taxon>Tracheophyta</taxon>
        <taxon>Spermatophyta</taxon>
        <taxon>Magnoliopsida</taxon>
        <taxon>eudicotyledons</taxon>
        <taxon>Gunneridae</taxon>
        <taxon>Pentapetalae</taxon>
        <taxon>rosids</taxon>
        <taxon>fabids</taxon>
        <taxon>Malpighiales</taxon>
        <taxon>Passifloraceae</taxon>
        <taxon>Turnera</taxon>
    </lineage>
</organism>
<dbReference type="GO" id="GO:0005975">
    <property type="term" value="P:carbohydrate metabolic process"/>
    <property type="evidence" value="ECO:0007669"/>
    <property type="project" value="InterPro"/>
</dbReference>
<evidence type="ECO:0000256" key="5">
    <source>
        <dbReference type="RuleBase" id="RU004468"/>
    </source>
</evidence>
<keyword evidence="5" id="KW-0326">Glycosidase</keyword>
<feature type="signal peptide" evidence="6">
    <location>
        <begin position="1"/>
        <end position="26"/>
    </location>
</feature>
<proteinExistence type="inferred from homology"/>
<dbReference type="PANTHER" id="PTHR10353">
    <property type="entry name" value="GLYCOSYL HYDROLASE"/>
    <property type="match status" value="1"/>
</dbReference>
<evidence type="ECO:0008006" key="9">
    <source>
        <dbReference type="Google" id="ProtNLM"/>
    </source>
</evidence>
<evidence type="ECO:0000256" key="1">
    <source>
        <dbReference type="ARBA" id="ARBA00010838"/>
    </source>
</evidence>
<evidence type="ECO:0000256" key="4">
    <source>
        <dbReference type="RuleBase" id="RU003690"/>
    </source>
</evidence>
<name>A0A9Q0GEG2_9ROSI</name>
<dbReference type="GO" id="GO:0008422">
    <property type="term" value="F:beta-glucosidase activity"/>
    <property type="evidence" value="ECO:0007669"/>
    <property type="project" value="TreeGrafter"/>
</dbReference>
<keyword evidence="2 5" id="KW-0378">Hydrolase</keyword>
<dbReference type="FunFam" id="3.20.20.80:FF:000022">
    <property type="entry name" value="Beta-glucosidase 11"/>
    <property type="match status" value="1"/>
</dbReference>
<feature type="active site" description="Nucleophile" evidence="3">
    <location>
        <position position="412"/>
    </location>
</feature>
<dbReference type="Pfam" id="PF00232">
    <property type="entry name" value="Glyco_hydro_1"/>
    <property type="match status" value="1"/>
</dbReference>
<dbReference type="InterPro" id="IPR001360">
    <property type="entry name" value="Glyco_hydro_1"/>
</dbReference>
<dbReference type="AlphaFoldDB" id="A0A9Q0GEG2"/>
<dbReference type="PANTHER" id="PTHR10353:SF323">
    <property type="entry name" value="LINAMARASE"/>
    <property type="match status" value="1"/>
</dbReference>
<feature type="chain" id="PRO_5040507915" description="Beta-glucosidase" evidence="6">
    <location>
        <begin position="27"/>
        <end position="537"/>
    </location>
</feature>
<dbReference type="Proteomes" id="UP001141552">
    <property type="component" value="Unassembled WGS sequence"/>
</dbReference>
<keyword evidence="6" id="KW-0732">Signal</keyword>
<dbReference type="SUPFAM" id="SSF51445">
    <property type="entry name" value="(Trans)glycosidases"/>
    <property type="match status" value="1"/>
</dbReference>
<evidence type="ECO:0000313" key="7">
    <source>
        <dbReference type="EMBL" id="KAJ4848261.1"/>
    </source>
</evidence>
<protein>
    <recommendedName>
        <fullName evidence="9">Beta-glucosidase</fullName>
    </recommendedName>
</protein>
<keyword evidence="8" id="KW-1185">Reference proteome</keyword>
<evidence type="ECO:0000256" key="6">
    <source>
        <dbReference type="SAM" id="SignalP"/>
    </source>
</evidence>
<dbReference type="PRINTS" id="PR00131">
    <property type="entry name" value="GLHYDRLASE1"/>
</dbReference>
<comment type="similarity">
    <text evidence="1 4">Belongs to the glycosyl hydrolase 1 family.</text>
</comment>
<accession>A0A9Q0GEG2</accession>